<feature type="signal peptide" evidence="1">
    <location>
        <begin position="1"/>
        <end position="21"/>
    </location>
</feature>
<organism evidence="3 4">
    <name type="scientific">Shewanella dokdonensis</name>
    <dbReference type="NCBI Taxonomy" id="712036"/>
    <lineage>
        <taxon>Bacteria</taxon>
        <taxon>Pseudomonadati</taxon>
        <taxon>Pseudomonadota</taxon>
        <taxon>Gammaproteobacteria</taxon>
        <taxon>Alteromonadales</taxon>
        <taxon>Shewanellaceae</taxon>
        <taxon>Shewanella</taxon>
    </lineage>
</organism>
<dbReference type="RefSeq" id="WP_213681804.1">
    <property type="nucleotide sequence ID" value="NZ_CP074572.1"/>
</dbReference>
<feature type="chain" id="PRO_5045659395" evidence="1">
    <location>
        <begin position="22"/>
        <end position="167"/>
    </location>
</feature>
<dbReference type="CDD" id="cd02233">
    <property type="entry name" value="cupin_HNL-like"/>
    <property type="match status" value="1"/>
</dbReference>
<dbReference type="PANTHER" id="PTHR43698">
    <property type="entry name" value="RIBD C-TERMINAL DOMAIN CONTAINING PROTEIN"/>
    <property type="match status" value="1"/>
</dbReference>
<dbReference type="Proteomes" id="UP000676428">
    <property type="component" value="Chromosome"/>
</dbReference>
<accession>A0ABX8DEK2</accession>
<dbReference type="InterPro" id="IPR014710">
    <property type="entry name" value="RmlC-like_jellyroll"/>
</dbReference>
<dbReference type="PANTHER" id="PTHR43698:SF1">
    <property type="entry name" value="BLL4564 PROTEIN"/>
    <property type="match status" value="1"/>
</dbReference>
<dbReference type="InterPro" id="IPR047263">
    <property type="entry name" value="HNL-like_cupin"/>
</dbReference>
<dbReference type="EMBL" id="CP074572">
    <property type="protein sequence ID" value="QVK23163.1"/>
    <property type="molecule type" value="Genomic_DNA"/>
</dbReference>
<dbReference type="InterPro" id="IPR013096">
    <property type="entry name" value="Cupin_2"/>
</dbReference>
<proteinExistence type="predicted"/>
<sequence>MKHLIPLTFLYCSSAIFSVAAAPQQQPKVAAEMEIIPAGSQAVIVGPEKIFTGKAMIDPLYLPTDPKGKEISAASVTFEPCARSAWHTHPKGQLLIVTAGKGWVQQQGQAKQTINAGDVIWTPPGVMHWHGATDKTSMTHIAVQPYSADGKNVVWLEKVADSTYFGK</sequence>
<name>A0ABX8DEK2_9GAMM</name>
<dbReference type="SUPFAM" id="SSF51182">
    <property type="entry name" value="RmlC-like cupins"/>
    <property type="match status" value="1"/>
</dbReference>
<feature type="domain" description="Cupin type-2" evidence="2">
    <location>
        <begin position="76"/>
        <end position="139"/>
    </location>
</feature>
<protein>
    <submittedName>
        <fullName evidence="3">Cupin domain-containing protein</fullName>
    </submittedName>
</protein>
<reference evidence="3 4" key="1">
    <citation type="journal article" date="2012" name="Int. J. Syst. Evol. Microbiol.">
        <title>Shewanella dokdonensis sp. nov., isolated from seawater.</title>
        <authorList>
            <person name="Sung H.R."/>
            <person name="Yoon J.H."/>
            <person name="Ghim S.Y."/>
        </authorList>
    </citation>
    <scope>NUCLEOTIDE SEQUENCE [LARGE SCALE GENOMIC DNA]</scope>
    <source>
        <strain evidence="3 4">DSM 23626</strain>
    </source>
</reference>
<keyword evidence="1" id="KW-0732">Signal</keyword>
<evidence type="ECO:0000313" key="3">
    <source>
        <dbReference type="EMBL" id="QVK23163.1"/>
    </source>
</evidence>
<dbReference type="Gene3D" id="2.60.120.10">
    <property type="entry name" value="Jelly Rolls"/>
    <property type="match status" value="1"/>
</dbReference>
<dbReference type="InterPro" id="IPR011051">
    <property type="entry name" value="RmlC_Cupin_sf"/>
</dbReference>
<evidence type="ECO:0000256" key="1">
    <source>
        <dbReference type="SAM" id="SignalP"/>
    </source>
</evidence>
<evidence type="ECO:0000313" key="4">
    <source>
        <dbReference type="Proteomes" id="UP000676428"/>
    </source>
</evidence>
<keyword evidence="4" id="KW-1185">Reference proteome</keyword>
<dbReference type="Pfam" id="PF07883">
    <property type="entry name" value="Cupin_2"/>
    <property type="match status" value="1"/>
</dbReference>
<evidence type="ECO:0000259" key="2">
    <source>
        <dbReference type="Pfam" id="PF07883"/>
    </source>
</evidence>
<gene>
    <name evidence="3" type="ORF">KHX94_19140</name>
</gene>